<keyword evidence="2 4" id="KW-0808">Transferase</keyword>
<feature type="domain" description="Glycosyltransferase 2-like" evidence="3">
    <location>
        <begin position="5"/>
        <end position="134"/>
    </location>
</feature>
<evidence type="ECO:0000259" key="3">
    <source>
        <dbReference type="Pfam" id="PF00535"/>
    </source>
</evidence>
<name>A0A1M5ANR9_9CLOT</name>
<dbReference type="Proteomes" id="UP000184245">
    <property type="component" value="Unassembled WGS sequence"/>
</dbReference>
<accession>A0A1M5ANR9</accession>
<dbReference type="AlphaFoldDB" id="A0A1M5ANR9"/>
<proteinExistence type="predicted"/>
<dbReference type="STRING" id="1122155.SAMN02745158_03277"/>
<evidence type="ECO:0000313" key="5">
    <source>
        <dbReference type="Proteomes" id="UP000184245"/>
    </source>
</evidence>
<protein>
    <submittedName>
        <fullName evidence="4">Glycosyltransferase involved in cell wall bisynthesis</fullName>
    </submittedName>
</protein>
<dbReference type="Pfam" id="PF00535">
    <property type="entry name" value="Glycos_transf_2"/>
    <property type="match status" value="1"/>
</dbReference>
<dbReference type="CDD" id="cd00761">
    <property type="entry name" value="Glyco_tranf_GTA_type"/>
    <property type="match status" value="1"/>
</dbReference>
<keyword evidence="1" id="KW-0328">Glycosyltransferase</keyword>
<dbReference type="PANTHER" id="PTHR22916:SF51">
    <property type="entry name" value="GLYCOSYLTRANSFERASE EPSH-RELATED"/>
    <property type="match status" value="1"/>
</dbReference>
<dbReference type="InterPro" id="IPR001173">
    <property type="entry name" value="Glyco_trans_2-like"/>
</dbReference>
<reference evidence="4 5" key="1">
    <citation type="submission" date="2016-11" db="EMBL/GenBank/DDBJ databases">
        <authorList>
            <person name="Jaros S."/>
            <person name="Januszkiewicz K."/>
            <person name="Wedrychowicz H."/>
        </authorList>
    </citation>
    <scope>NUCLEOTIDE SEQUENCE [LARGE SCALE GENOMIC DNA]</scope>
    <source>
        <strain evidence="4 5">DSM 17459</strain>
    </source>
</reference>
<dbReference type="RefSeq" id="WP_072853678.1">
    <property type="nucleotide sequence ID" value="NZ_FQVI01000021.1"/>
</dbReference>
<sequence>MDLITVIVPVYNTEKYLEKCLDSIINQTYQELDIILVDDGSSDNSGKICDAYADKDNRIRVFHQPNKGVSAARNKGMDEARGKYIASVDSDDYVDLDMIEYLYTNIQKYDADVATCSKYQIFANRSEENDKKGEVYVCDAEETFRRMLLNDGVGFSMSDKMVKRDLIEGLRYEEGKIHEDCFFIALWIEKVNKVVISTVDKYHYIHRAGSITTKFKKENMYLIEANYVFKHIVDTYFPRLDKEMFFRLAWTHAQLLDLLFLDGNFEGGPEYQVLVRFFRRNILKIIRNPYISSKRKIAMAIFQVSIPLYKKLSLRQWEKSQWVN</sequence>
<dbReference type="Gene3D" id="3.90.550.10">
    <property type="entry name" value="Spore Coat Polysaccharide Biosynthesis Protein SpsA, Chain A"/>
    <property type="match status" value="1"/>
</dbReference>
<evidence type="ECO:0000256" key="1">
    <source>
        <dbReference type="ARBA" id="ARBA00022676"/>
    </source>
</evidence>
<dbReference type="OrthoDB" id="9807674at2"/>
<keyword evidence="5" id="KW-1185">Reference proteome</keyword>
<evidence type="ECO:0000256" key="2">
    <source>
        <dbReference type="ARBA" id="ARBA00022679"/>
    </source>
</evidence>
<gene>
    <name evidence="4" type="ORF">SAMN02745158_03277</name>
</gene>
<organism evidence="4 5">
    <name type="scientific">Lactonifactor longoviformis DSM 17459</name>
    <dbReference type="NCBI Taxonomy" id="1122155"/>
    <lineage>
        <taxon>Bacteria</taxon>
        <taxon>Bacillati</taxon>
        <taxon>Bacillota</taxon>
        <taxon>Clostridia</taxon>
        <taxon>Eubacteriales</taxon>
        <taxon>Clostridiaceae</taxon>
        <taxon>Lactonifactor</taxon>
    </lineage>
</organism>
<dbReference type="InterPro" id="IPR029044">
    <property type="entry name" value="Nucleotide-diphossugar_trans"/>
</dbReference>
<evidence type="ECO:0000313" key="4">
    <source>
        <dbReference type="EMBL" id="SHF31899.1"/>
    </source>
</evidence>
<dbReference type="GO" id="GO:0016757">
    <property type="term" value="F:glycosyltransferase activity"/>
    <property type="evidence" value="ECO:0007669"/>
    <property type="project" value="UniProtKB-KW"/>
</dbReference>
<dbReference type="PANTHER" id="PTHR22916">
    <property type="entry name" value="GLYCOSYLTRANSFERASE"/>
    <property type="match status" value="1"/>
</dbReference>
<dbReference type="EMBL" id="FQVI01000021">
    <property type="protein sequence ID" value="SHF31899.1"/>
    <property type="molecule type" value="Genomic_DNA"/>
</dbReference>
<dbReference type="SUPFAM" id="SSF53448">
    <property type="entry name" value="Nucleotide-diphospho-sugar transferases"/>
    <property type="match status" value="1"/>
</dbReference>